<organism evidence="2 3">
    <name type="scientific">Candidatus Gottesmanbacteria bacterium RBG_13_37_7</name>
    <dbReference type="NCBI Taxonomy" id="1798369"/>
    <lineage>
        <taxon>Bacteria</taxon>
        <taxon>Candidatus Gottesmaniibacteriota</taxon>
    </lineage>
</organism>
<feature type="transmembrane region" description="Helical" evidence="1">
    <location>
        <begin position="409"/>
        <end position="429"/>
    </location>
</feature>
<feature type="transmembrane region" description="Helical" evidence="1">
    <location>
        <begin position="180"/>
        <end position="208"/>
    </location>
</feature>
<feature type="transmembrane region" description="Helical" evidence="1">
    <location>
        <begin position="99"/>
        <end position="117"/>
    </location>
</feature>
<feature type="transmembrane region" description="Helical" evidence="1">
    <location>
        <begin position="378"/>
        <end position="397"/>
    </location>
</feature>
<keyword evidence="1" id="KW-1133">Transmembrane helix</keyword>
<feature type="transmembrane region" description="Helical" evidence="1">
    <location>
        <begin position="336"/>
        <end position="358"/>
    </location>
</feature>
<sequence>MKNIARRLKIASAVILFCIIAFLIFQEKLIPGNGKTIYSSDVLIDVYYSQTFLNNSIKQGIFPFWNPYVFAGIPSIPWKHLNPVKLATELLLPMNISLSIYYALQIIAASFLTFLVLKRKYDYAVSFFGSVVFGFSGIFWSRIFLGHVEYIASITYIPAIFYLFTYIYEKTQKRDVIAAVILIGLFLTGERFALFLMTAELIVAYLIFQQLLRKNNFLILLRQLKTTLIIFLAGICLSCYQLLPFSEYAFLYSTRSGGMDIKETSLGSATYETFKLFWQPFYLGSPFPYNYSYHGPLPGYFEYANYVGKVPIVIILIYVLIQFYKVIRKKTADKLFFFYLLGIIIFTFLALGSNNGFFKDLYRYFIPYRYIKIPARHLIMVAFLITVAATHALGNTFSNNISQKRLKTAFLLLKTVIIIVCVTELIIYGRKLLFLENMPSIREDRELTAYIKENIGEARVLTNYYTNSVYSDRYGLNAGMVYAIPSLGGYQAMVLMNYNDFIKAVNGIPQGKEYNFNSEFGMMNLNSPLFDFLNAKFIISDIYTDSLANQSGKYRLVRSGEGHNLYENTTYLPRFFPVKSAKLYNSKKEVNLALRKEADLANTVYLLKPQVNASRINPDCGEGASGNVAVLSYSANKIILSASVRCNAFLSSSEVYYPGWRARIDGKDTPIYESNLAFRAIYLPEGEHKIVFEYIPYVYMIGMAITIITVLTVIYYWKRK</sequence>
<dbReference type="PANTHER" id="PTHR38454">
    <property type="entry name" value="INTEGRAL MEMBRANE PROTEIN-RELATED"/>
    <property type="match status" value="1"/>
</dbReference>
<evidence type="ECO:0000313" key="3">
    <source>
        <dbReference type="Proteomes" id="UP000178230"/>
    </source>
</evidence>
<protein>
    <recommendedName>
        <fullName evidence="4">Membrane protein 6-pyruvoyl-tetrahydropterin synthase-related domain-containing protein</fullName>
    </recommendedName>
</protein>
<comment type="caution">
    <text evidence="2">The sequence shown here is derived from an EMBL/GenBank/DDBJ whole genome shotgun (WGS) entry which is preliminary data.</text>
</comment>
<accession>A0A1F5YGA0</accession>
<dbReference type="Pfam" id="PF09586">
    <property type="entry name" value="YfhO"/>
    <property type="match status" value="1"/>
</dbReference>
<reference evidence="2 3" key="1">
    <citation type="journal article" date="2016" name="Nat. Commun.">
        <title>Thousands of microbial genomes shed light on interconnected biogeochemical processes in an aquifer system.</title>
        <authorList>
            <person name="Anantharaman K."/>
            <person name="Brown C.T."/>
            <person name="Hug L.A."/>
            <person name="Sharon I."/>
            <person name="Castelle C.J."/>
            <person name="Probst A.J."/>
            <person name="Thomas B.C."/>
            <person name="Singh A."/>
            <person name="Wilkins M.J."/>
            <person name="Karaoz U."/>
            <person name="Brodie E.L."/>
            <person name="Williams K.H."/>
            <person name="Hubbard S.S."/>
            <person name="Banfield J.F."/>
        </authorList>
    </citation>
    <scope>NUCLEOTIDE SEQUENCE [LARGE SCALE GENOMIC DNA]</scope>
</reference>
<dbReference type="Proteomes" id="UP000178230">
    <property type="component" value="Unassembled WGS sequence"/>
</dbReference>
<keyword evidence="1" id="KW-0472">Membrane</keyword>
<name>A0A1F5YGA0_9BACT</name>
<dbReference type="PANTHER" id="PTHR38454:SF1">
    <property type="entry name" value="INTEGRAL MEMBRANE PROTEIN"/>
    <property type="match status" value="1"/>
</dbReference>
<evidence type="ECO:0008006" key="4">
    <source>
        <dbReference type="Google" id="ProtNLM"/>
    </source>
</evidence>
<dbReference type="InterPro" id="IPR018580">
    <property type="entry name" value="Uncharacterised_YfhO"/>
</dbReference>
<feature type="transmembrane region" description="Helical" evidence="1">
    <location>
        <begin position="124"/>
        <end position="144"/>
    </location>
</feature>
<feature type="transmembrane region" description="Helical" evidence="1">
    <location>
        <begin position="303"/>
        <end position="324"/>
    </location>
</feature>
<proteinExistence type="predicted"/>
<dbReference type="EMBL" id="MFIY01000068">
    <property type="protein sequence ID" value="OGF99179.1"/>
    <property type="molecule type" value="Genomic_DNA"/>
</dbReference>
<feature type="transmembrane region" description="Helical" evidence="1">
    <location>
        <begin position="7"/>
        <end position="25"/>
    </location>
</feature>
<feature type="transmembrane region" description="Helical" evidence="1">
    <location>
        <begin position="150"/>
        <end position="168"/>
    </location>
</feature>
<evidence type="ECO:0000256" key="1">
    <source>
        <dbReference type="SAM" id="Phobius"/>
    </source>
</evidence>
<keyword evidence="1" id="KW-0812">Transmembrane</keyword>
<gene>
    <name evidence="2" type="ORF">A2Y99_05165</name>
</gene>
<feature type="transmembrane region" description="Helical" evidence="1">
    <location>
        <begin position="228"/>
        <end position="252"/>
    </location>
</feature>
<feature type="transmembrane region" description="Helical" evidence="1">
    <location>
        <begin position="697"/>
        <end position="717"/>
    </location>
</feature>
<dbReference type="AlphaFoldDB" id="A0A1F5YGA0"/>
<evidence type="ECO:0000313" key="2">
    <source>
        <dbReference type="EMBL" id="OGF99179.1"/>
    </source>
</evidence>